<dbReference type="OrthoDB" id="7374807at2"/>
<dbReference type="EMBL" id="SNZR01000011">
    <property type="protein sequence ID" value="TDR92889.1"/>
    <property type="molecule type" value="Genomic_DNA"/>
</dbReference>
<evidence type="ECO:0000256" key="2">
    <source>
        <dbReference type="SAM" id="SignalP"/>
    </source>
</evidence>
<accession>A0A4V3DYJ5</accession>
<dbReference type="Gene3D" id="3.40.190.10">
    <property type="entry name" value="Periplasmic binding protein-like II"/>
    <property type="match status" value="1"/>
</dbReference>
<name>A0A4V3DYJ5_9HYPH</name>
<gene>
    <name evidence="3" type="ORF">EV668_0131</name>
</gene>
<dbReference type="RefSeq" id="WP_133767941.1">
    <property type="nucleotide sequence ID" value="NZ_SNZR01000011.1"/>
</dbReference>
<keyword evidence="4" id="KW-1185">Reference proteome</keyword>
<evidence type="ECO:0000313" key="3">
    <source>
        <dbReference type="EMBL" id="TDR92889.1"/>
    </source>
</evidence>
<evidence type="ECO:0000313" key="4">
    <source>
        <dbReference type="Proteomes" id="UP000295122"/>
    </source>
</evidence>
<sequence>MIRALVTLAAAMVGLLSAASADTYPSRPITLVVPYGAGSGTDAIARMVAVHLTEALGQKVVVENKVGANGALGAASVARAEPDGYTILIGGVTTHAANPSLMKTISYDPVKDFAPIGQVGIFPYVLVVDAASPFRSLGDLIEAAKARPGQLSFAHGNALGHLSGEVLKRRAGIDLAKVPYRSSPQAITDLLGGRVTLLFTDMTASMSQIKAGALRALAVTNEERSGLMPELPTMREGGVPLSDIAAWTGIFAPARTPRPILEKLSAALTATMAKPELKEKLAVIGFEALPTPPEALGRRVAAEVAQWAVLTKEAGLEPQ</sequence>
<comment type="caution">
    <text evidence="3">The sequence shown here is derived from an EMBL/GenBank/DDBJ whole genome shotgun (WGS) entry which is preliminary data.</text>
</comment>
<protein>
    <submittedName>
        <fullName evidence="3">Tripartite-type tricarboxylate transporter receptor subunit TctC</fullName>
    </submittedName>
</protein>
<dbReference type="PANTHER" id="PTHR42928">
    <property type="entry name" value="TRICARBOXYLATE-BINDING PROTEIN"/>
    <property type="match status" value="1"/>
</dbReference>
<keyword evidence="2" id="KW-0732">Signal</keyword>
<dbReference type="Pfam" id="PF03401">
    <property type="entry name" value="TctC"/>
    <property type="match status" value="1"/>
</dbReference>
<feature type="signal peptide" evidence="2">
    <location>
        <begin position="1"/>
        <end position="21"/>
    </location>
</feature>
<dbReference type="InterPro" id="IPR042100">
    <property type="entry name" value="Bug_dom1"/>
</dbReference>
<dbReference type="CDD" id="cd07012">
    <property type="entry name" value="PBP2_Bug_TTT"/>
    <property type="match status" value="1"/>
</dbReference>
<dbReference type="Proteomes" id="UP000295122">
    <property type="component" value="Unassembled WGS sequence"/>
</dbReference>
<proteinExistence type="inferred from homology"/>
<dbReference type="PANTHER" id="PTHR42928:SF5">
    <property type="entry name" value="BLR1237 PROTEIN"/>
    <property type="match status" value="1"/>
</dbReference>
<keyword evidence="3" id="KW-0675">Receptor</keyword>
<comment type="similarity">
    <text evidence="1">Belongs to the UPF0065 (bug) family.</text>
</comment>
<evidence type="ECO:0000256" key="1">
    <source>
        <dbReference type="ARBA" id="ARBA00006987"/>
    </source>
</evidence>
<feature type="chain" id="PRO_5020492155" evidence="2">
    <location>
        <begin position="22"/>
        <end position="319"/>
    </location>
</feature>
<dbReference type="InterPro" id="IPR005064">
    <property type="entry name" value="BUG"/>
</dbReference>
<dbReference type="PIRSF" id="PIRSF017082">
    <property type="entry name" value="YflP"/>
    <property type="match status" value="1"/>
</dbReference>
<organism evidence="3 4">
    <name type="scientific">Enterovirga rhinocerotis</name>
    <dbReference type="NCBI Taxonomy" id="1339210"/>
    <lineage>
        <taxon>Bacteria</taxon>
        <taxon>Pseudomonadati</taxon>
        <taxon>Pseudomonadota</taxon>
        <taxon>Alphaproteobacteria</taxon>
        <taxon>Hyphomicrobiales</taxon>
        <taxon>Methylobacteriaceae</taxon>
        <taxon>Enterovirga</taxon>
    </lineage>
</organism>
<dbReference type="AlphaFoldDB" id="A0A4V3DYJ5"/>
<dbReference type="SUPFAM" id="SSF53850">
    <property type="entry name" value="Periplasmic binding protein-like II"/>
    <property type="match status" value="1"/>
</dbReference>
<dbReference type="Gene3D" id="3.40.190.150">
    <property type="entry name" value="Bordetella uptake gene, domain 1"/>
    <property type="match status" value="1"/>
</dbReference>
<reference evidence="3 4" key="1">
    <citation type="submission" date="2019-03" db="EMBL/GenBank/DDBJ databases">
        <title>Genomic Encyclopedia of Type Strains, Phase IV (KMG-IV): sequencing the most valuable type-strain genomes for metagenomic binning, comparative biology and taxonomic classification.</title>
        <authorList>
            <person name="Goeker M."/>
        </authorList>
    </citation>
    <scope>NUCLEOTIDE SEQUENCE [LARGE SCALE GENOMIC DNA]</scope>
    <source>
        <strain evidence="3 4">DSM 25903</strain>
    </source>
</reference>